<reference evidence="10 11" key="1">
    <citation type="journal article" date="2019" name="Environ. Microbiol.">
        <title>Species interactions and distinct microbial communities in high Arctic permafrost affected cryosols are associated with the CH4 and CO2 gas fluxes.</title>
        <authorList>
            <person name="Altshuler I."/>
            <person name="Hamel J."/>
            <person name="Turney S."/>
            <person name="Magnuson E."/>
            <person name="Levesque R."/>
            <person name="Greer C."/>
            <person name="Whyte L.G."/>
        </authorList>
    </citation>
    <scope>NUCLEOTIDE SEQUENCE [LARGE SCALE GENOMIC DNA]</scope>
    <source>
        <strain evidence="10 11">E4</strain>
    </source>
</reference>
<evidence type="ECO:0000313" key="10">
    <source>
        <dbReference type="EMBL" id="TPG60129.1"/>
    </source>
</evidence>
<keyword evidence="5" id="KW-0238">DNA-binding</keyword>
<dbReference type="GO" id="GO:0032196">
    <property type="term" value="P:transposition"/>
    <property type="evidence" value="ECO:0007669"/>
    <property type="project" value="UniProtKB-KW"/>
</dbReference>
<dbReference type="Pfam" id="PF07282">
    <property type="entry name" value="Cas12f1-like_TNB"/>
    <property type="match status" value="1"/>
</dbReference>
<keyword evidence="2" id="KW-0815">Transposition</keyword>
<accession>A0A502GDF4</accession>
<name>A0A502GDF4_9GAMM</name>
<evidence type="ECO:0000256" key="5">
    <source>
        <dbReference type="ARBA" id="ARBA00023125"/>
    </source>
</evidence>
<proteinExistence type="inferred from homology"/>
<keyword evidence="11" id="KW-1185">Reference proteome</keyword>
<feature type="domain" description="Cas12f1-like TNB" evidence="8">
    <location>
        <begin position="309"/>
        <end position="375"/>
    </location>
</feature>
<protein>
    <submittedName>
        <fullName evidence="10">Transposase</fullName>
    </submittedName>
</protein>
<comment type="similarity">
    <text evidence="1">In the C-terminal section; belongs to the transposase 35 family.</text>
</comment>
<keyword evidence="6" id="KW-0233">DNA recombination</keyword>
<evidence type="ECO:0000256" key="3">
    <source>
        <dbReference type="ARBA" id="ARBA00022723"/>
    </source>
</evidence>
<gene>
    <name evidence="10" type="ORF">EAH77_16300</name>
</gene>
<dbReference type="InterPro" id="IPR021027">
    <property type="entry name" value="Transposase_put_HTH"/>
</dbReference>
<evidence type="ECO:0000256" key="4">
    <source>
        <dbReference type="ARBA" id="ARBA00022833"/>
    </source>
</evidence>
<dbReference type="Pfam" id="PF12323">
    <property type="entry name" value="HTH_OrfB_IS605"/>
    <property type="match status" value="1"/>
</dbReference>
<evidence type="ECO:0000259" key="7">
    <source>
        <dbReference type="Pfam" id="PF01385"/>
    </source>
</evidence>
<dbReference type="OrthoDB" id="5915636at2"/>
<dbReference type="InterPro" id="IPR001959">
    <property type="entry name" value="Transposase"/>
</dbReference>
<keyword evidence="3" id="KW-0479">Metal-binding</keyword>
<evidence type="ECO:0000256" key="1">
    <source>
        <dbReference type="ARBA" id="ARBA00008761"/>
    </source>
</evidence>
<evidence type="ECO:0000256" key="2">
    <source>
        <dbReference type="ARBA" id="ARBA00022578"/>
    </source>
</evidence>
<sequence>MFKGYKFRLLPNQPQIQKLNQAVGNARFVFNHFLEMKMKTYQETGISISHNDISALLTQMKKDSNYSWLKETPATSLIGSLQNLDAAYRNFFIHNKGFPKFKSKRGKQNFYLSALDLKNSWQNHQCLWINPENSKDVQVKLGTLGWFKLNLHREMPESGKIKCAHISKEANGEWYIAFRTELQEAYPETIPVEKAIENSIGIDFGLKTFLTLSNGEQIYSPKHYQTSEKKLAKLQRSLSKKTKGSNNSLKTKQKLVNLHRKIANQREDYLRKLAYQLASRFDLITIENLNIQGMSSNHRLAKSVMTSGWAKFVTFLREKCREFGKHLIWTGRWFASSRIIYDTGEYRSNMTLKCRTLTDCHGNQIDRDVNAAKNINYWGQHFITTGELLATKDYLALYS</sequence>
<dbReference type="RefSeq" id="WP_140473856.1">
    <property type="nucleotide sequence ID" value="NZ_RCZD01000008.1"/>
</dbReference>
<keyword evidence="4" id="KW-0862">Zinc</keyword>
<dbReference type="NCBIfam" id="NF040570">
    <property type="entry name" value="guided_TnpB"/>
    <property type="match status" value="1"/>
</dbReference>
<dbReference type="AlphaFoldDB" id="A0A502GDF4"/>
<dbReference type="GO" id="GO:0003677">
    <property type="term" value="F:DNA binding"/>
    <property type="evidence" value="ECO:0007669"/>
    <property type="project" value="UniProtKB-KW"/>
</dbReference>
<dbReference type="GO" id="GO:0046872">
    <property type="term" value="F:metal ion binding"/>
    <property type="evidence" value="ECO:0007669"/>
    <property type="project" value="UniProtKB-KW"/>
</dbReference>
<feature type="domain" description="Probable transposase IS891/IS1136/IS1341" evidence="7">
    <location>
        <begin position="191"/>
        <end position="296"/>
    </location>
</feature>
<evidence type="ECO:0000259" key="9">
    <source>
        <dbReference type="Pfam" id="PF12323"/>
    </source>
</evidence>
<dbReference type="InterPro" id="IPR010095">
    <property type="entry name" value="Cas12f1-like_TNB"/>
</dbReference>
<evidence type="ECO:0000259" key="8">
    <source>
        <dbReference type="Pfam" id="PF07282"/>
    </source>
</evidence>
<dbReference type="Pfam" id="PF01385">
    <property type="entry name" value="OrfB_IS605"/>
    <property type="match status" value="1"/>
</dbReference>
<evidence type="ECO:0000256" key="6">
    <source>
        <dbReference type="ARBA" id="ARBA00023172"/>
    </source>
</evidence>
<dbReference type="EMBL" id="RCZD01000008">
    <property type="protein sequence ID" value="TPG60129.1"/>
    <property type="molecule type" value="Genomic_DNA"/>
</dbReference>
<feature type="domain" description="Transposase putative helix-turn-helix" evidence="9">
    <location>
        <begin position="1"/>
        <end position="45"/>
    </location>
</feature>
<organism evidence="10 11">
    <name type="scientific">Ewingella americana</name>
    <dbReference type="NCBI Taxonomy" id="41202"/>
    <lineage>
        <taxon>Bacteria</taxon>
        <taxon>Pseudomonadati</taxon>
        <taxon>Pseudomonadota</taxon>
        <taxon>Gammaproteobacteria</taxon>
        <taxon>Enterobacterales</taxon>
        <taxon>Yersiniaceae</taxon>
        <taxon>Ewingella</taxon>
    </lineage>
</organism>
<dbReference type="Proteomes" id="UP000317663">
    <property type="component" value="Unassembled WGS sequence"/>
</dbReference>
<comment type="caution">
    <text evidence="10">The sequence shown here is derived from an EMBL/GenBank/DDBJ whole genome shotgun (WGS) entry which is preliminary data.</text>
</comment>
<evidence type="ECO:0000313" key="11">
    <source>
        <dbReference type="Proteomes" id="UP000317663"/>
    </source>
</evidence>
<dbReference type="GO" id="GO:0006310">
    <property type="term" value="P:DNA recombination"/>
    <property type="evidence" value="ECO:0007669"/>
    <property type="project" value="UniProtKB-KW"/>
</dbReference>